<dbReference type="Proteomes" id="UP000480178">
    <property type="component" value="Chromosome"/>
</dbReference>
<sequence>MTTNPKIIPYSVLELASVASGSTPEDTFKKSLDLAQKAEEFGYTRFWLAEHHNMISIASSATSVLISHIAGGTKKIRVGSGGIMLPNHSPLIVAEQFGTLGSLFPGRIDLGLGRAPGTDQATAYAIRSDRMQSVYQFPDEIRQIQQYFSPDNRGARVRATVAEGVEVPIYILGSSTDSAHLAARLGLPYAFASHFAPTYLFDALNIYYSEFQPSEFLQEPYTIACINIIAADTDREAERISTSMIRMIVGVLTGKIDYMQKPIEMTPELWEISQDPAFQRMLKYAFVGSKETVKQKTAEFLKQTGVNELMVASHIYHHEDRVHSYRIVSELMKEFLYVV</sequence>
<dbReference type="GO" id="GO:0016705">
    <property type="term" value="F:oxidoreductase activity, acting on paired donors, with incorporation or reduction of molecular oxygen"/>
    <property type="evidence" value="ECO:0007669"/>
    <property type="project" value="InterPro"/>
</dbReference>
<dbReference type="SUPFAM" id="SSF51679">
    <property type="entry name" value="Bacterial luciferase-like"/>
    <property type="match status" value="1"/>
</dbReference>
<evidence type="ECO:0000313" key="5">
    <source>
        <dbReference type="Proteomes" id="UP000480178"/>
    </source>
</evidence>
<dbReference type="InterPro" id="IPR036661">
    <property type="entry name" value="Luciferase-like_sf"/>
</dbReference>
<keyword evidence="5" id="KW-1185">Reference proteome</keyword>
<feature type="domain" description="Luciferase-like" evidence="3">
    <location>
        <begin position="20"/>
        <end position="307"/>
    </location>
</feature>
<dbReference type="KEGG" id="rhoz:GXP67_13950"/>
<dbReference type="InterPro" id="IPR019949">
    <property type="entry name" value="CmoO-like"/>
</dbReference>
<dbReference type="PANTHER" id="PTHR30137">
    <property type="entry name" value="LUCIFERASE-LIKE MONOOXYGENASE"/>
    <property type="match status" value="1"/>
</dbReference>
<dbReference type="AlphaFoldDB" id="A0A6C0GIZ1"/>
<dbReference type="FunFam" id="3.20.20.30:FF:000002">
    <property type="entry name" value="LLM class flavin-dependent oxidoreductase"/>
    <property type="match status" value="1"/>
</dbReference>
<dbReference type="InterPro" id="IPR011251">
    <property type="entry name" value="Luciferase-like_dom"/>
</dbReference>
<gene>
    <name evidence="4" type="ORF">GXP67_13950</name>
</gene>
<evidence type="ECO:0000259" key="3">
    <source>
        <dbReference type="Pfam" id="PF00296"/>
    </source>
</evidence>
<dbReference type="NCBIfam" id="TIGR03558">
    <property type="entry name" value="oxido_grp_1"/>
    <property type="match status" value="1"/>
</dbReference>
<evidence type="ECO:0000256" key="1">
    <source>
        <dbReference type="ARBA" id="ARBA00007789"/>
    </source>
</evidence>
<accession>A0A6C0GIZ1</accession>
<comment type="similarity">
    <text evidence="1">To bacterial alkanal monooxygenase alpha and beta chains.</text>
</comment>
<dbReference type="EMBL" id="CP048222">
    <property type="protein sequence ID" value="QHT67653.1"/>
    <property type="molecule type" value="Genomic_DNA"/>
</dbReference>
<dbReference type="GO" id="GO:0005829">
    <property type="term" value="C:cytosol"/>
    <property type="evidence" value="ECO:0007669"/>
    <property type="project" value="TreeGrafter"/>
</dbReference>
<protein>
    <recommendedName>
        <fullName evidence="2">Luciferase-like monooxygenase</fullName>
    </recommendedName>
</protein>
<dbReference type="InterPro" id="IPR050766">
    <property type="entry name" value="Bact_Lucif_Oxidored"/>
</dbReference>
<dbReference type="Gene3D" id="3.20.20.30">
    <property type="entry name" value="Luciferase-like domain"/>
    <property type="match status" value="1"/>
</dbReference>
<dbReference type="PANTHER" id="PTHR30137:SF6">
    <property type="entry name" value="LUCIFERASE-LIKE MONOOXYGENASE"/>
    <property type="match status" value="1"/>
</dbReference>
<dbReference type="Pfam" id="PF00296">
    <property type="entry name" value="Bac_luciferase"/>
    <property type="match status" value="1"/>
</dbReference>
<dbReference type="RefSeq" id="WP_162443677.1">
    <property type="nucleotide sequence ID" value="NZ_CP048222.1"/>
</dbReference>
<evidence type="ECO:0000313" key="4">
    <source>
        <dbReference type="EMBL" id="QHT67653.1"/>
    </source>
</evidence>
<evidence type="ECO:0000256" key="2">
    <source>
        <dbReference type="ARBA" id="ARBA00074555"/>
    </source>
</evidence>
<name>A0A6C0GIZ1_9BACT</name>
<organism evidence="4 5">
    <name type="scientific">Rhodocytophaga rosea</name>
    <dbReference type="NCBI Taxonomy" id="2704465"/>
    <lineage>
        <taxon>Bacteria</taxon>
        <taxon>Pseudomonadati</taxon>
        <taxon>Bacteroidota</taxon>
        <taxon>Cytophagia</taxon>
        <taxon>Cytophagales</taxon>
        <taxon>Rhodocytophagaceae</taxon>
        <taxon>Rhodocytophaga</taxon>
    </lineage>
</organism>
<proteinExistence type="predicted"/>
<reference evidence="4 5" key="1">
    <citation type="submission" date="2020-01" db="EMBL/GenBank/DDBJ databases">
        <authorList>
            <person name="Kim M.K."/>
        </authorList>
    </citation>
    <scope>NUCLEOTIDE SEQUENCE [LARGE SCALE GENOMIC DNA]</scope>
    <source>
        <strain evidence="4 5">172606-1</strain>
    </source>
</reference>